<dbReference type="SUPFAM" id="SSF56672">
    <property type="entry name" value="DNA/RNA polymerases"/>
    <property type="match status" value="1"/>
</dbReference>
<dbReference type="InterPro" id="IPR036397">
    <property type="entry name" value="RNaseH_sf"/>
</dbReference>
<dbReference type="InterPro" id="IPR041577">
    <property type="entry name" value="RT_RNaseH_2"/>
</dbReference>
<dbReference type="InterPro" id="IPR043502">
    <property type="entry name" value="DNA/RNA_pol_sf"/>
</dbReference>
<gene>
    <name evidence="2" type="ORF">PR048_011746</name>
</gene>
<reference evidence="2 3" key="1">
    <citation type="submission" date="2023-02" db="EMBL/GenBank/DDBJ databases">
        <title>LHISI_Scaffold_Assembly.</title>
        <authorList>
            <person name="Stuart O.P."/>
            <person name="Cleave R."/>
            <person name="Magrath M.J.L."/>
            <person name="Mikheyev A.S."/>
        </authorList>
    </citation>
    <scope>NUCLEOTIDE SEQUENCE [LARGE SCALE GENOMIC DNA]</scope>
    <source>
        <strain evidence="2">Daus_M_001</strain>
        <tissue evidence="2">Leg muscle</tissue>
    </source>
</reference>
<dbReference type="Gene3D" id="3.30.420.10">
    <property type="entry name" value="Ribonuclease H-like superfamily/Ribonuclease H"/>
    <property type="match status" value="1"/>
</dbReference>
<name>A0ABQ9HNQ0_9NEOP</name>
<accession>A0ABQ9HNQ0</accession>
<dbReference type="Proteomes" id="UP001159363">
    <property type="component" value="Chromosome X"/>
</dbReference>
<sequence length="364" mass="40841">MVMGVPLLPPLGPVDINGPNAYANWDMFYQKFDLYLAATGQTSAADAVKSMALLSFLKLTQESQKFVMFSTPFGIFLYTIMLYGFAPATEESQEEVSTTFGQITNCVAYINDLIYFGDTEEHNKAVQNADTAWQWLPCHNEALYKLKSMVAQAPCLQSFEPSLPITLQCDTLQSGLGACLSQKGQPIAFASCKITVWSVKCKHLRTSHEYNSEIPRLQFDWIAVDVLEYGGKSYLVLIDAYSKWVDIMALRGKTAQDVIEACKTIFAVQRNPQILISDNLPFNLIEFSQFAQGKFQLQFSSSKYTQSNGLAEKVTQIAKQLLYKCSYSNTDYREALREYRSTLVPRLGAPSSQIMNSRLVSTHL</sequence>
<dbReference type="PANTHER" id="PTHR37984">
    <property type="entry name" value="PROTEIN CBG26694"/>
    <property type="match status" value="1"/>
</dbReference>
<dbReference type="EMBL" id="JARBHB010000004">
    <property type="protein sequence ID" value="KAJ8885548.1"/>
    <property type="molecule type" value="Genomic_DNA"/>
</dbReference>
<dbReference type="InterPro" id="IPR043128">
    <property type="entry name" value="Rev_trsase/Diguanyl_cyclase"/>
</dbReference>
<dbReference type="InterPro" id="IPR012337">
    <property type="entry name" value="RNaseH-like_sf"/>
</dbReference>
<dbReference type="SUPFAM" id="SSF53098">
    <property type="entry name" value="Ribonuclease H-like"/>
    <property type="match status" value="1"/>
</dbReference>
<keyword evidence="3" id="KW-1185">Reference proteome</keyword>
<proteinExistence type="predicted"/>
<dbReference type="Gene3D" id="3.30.70.270">
    <property type="match status" value="1"/>
</dbReference>
<dbReference type="Gene3D" id="3.10.10.10">
    <property type="entry name" value="HIV Type 1 Reverse Transcriptase, subunit A, domain 1"/>
    <property type="match status" value="1"/>
</dbReference>
<protein>
    <recommendedName>
        <fullName evidence="1">Integrase catalytic domain-containing protein</fullName>
    </recommendedName>
</protein>
<dbReference type="PROSITE" id="PS50994">
    <property type="entry name" value="INTEGRASE"/>
    <property type="match status" value="1"/>
</dbReference>
<evidence type="ECO:0000259" key="1">
    <source>
        <dbReference type="PROSITE" id="PS50994"/>
    </source>
</evidence>
<comment type="caution">
    <text evidence="2">The sequence shown here is derived from an EMBL/GenBank/DDBJ whole genome shotgun (WGS) entry which is preliminary data.</text>
</comment>
<dbReference type="Pfam" id="PF17919">
    <property type="entry name" value="RT_RNaseH_2"/>
    <property type="match status" value="1"/>
</dbReference>
<dbReference type="PANTHER" id="PTHR37984:SF7">
    <property type="entry name" value="INTEGRASE CATALYTIC DOMAIN-CONTAINING PROTEIN"/>
    <property type="match status" value="1"/>
</dbReference>
<evidence type="ECO:0000313" key="3">
    <source>
        <dbReference type="Proteomes" id="UP001159363"/>
    </source>
</evidence>
<evidence type="ECO:0000313" key="2">
    <source>
        <dbReference type="EMBL" id="KAJ8885548.1"/>
    </source>
</evidence>
<dbReference type="InterPro" id="IPR001584">
    <property type="entry name" value="Integrase_cat-core"/>
</dbReference>
<feature type="domain" description="Integrase catalytic" evidence="1">
    <location>
        <begin position="211"/>
        <end position="364"/>
    </location>
</feature>
<dbReference type="InterPro" id="IPR050951">
    <property type="entry name" value="Retrovirus_Pol_polyprotein"/>
</dbReference>
<organism evidence="2 3">
    <name type="scientific">Dryococelus australis</name>
    <dbReference type="NCBI Taxonomy" id="614101"/>
    <lineage>
        <taxon>Eukaryota</taxon>
        <taxon>Metazoa</taxon>
        <taxon>Ecdysozoa</taxon>
        <taxon>Arthropoda</taxon>
        <taxon>Hexapoda</taxon>
        <taxon>Insecta</taxon>
        <taxon>Pterygota</taxon>
        <taxon>Neoptera</taxon>
        <taxon>Polyneoptera</taxon>
        <taxon>Phasmatodea</taxon>
        <taxon>Verophasmatodea</taxon>
        <taxon>Anareolatae</taxon>
        <taxon>Phasmatidae</taxon>
        <taxon>Eurycanthinae</taxon>
        <taxon>Dryococelus</taxon>
    </lineage>
</organism>